<evidence type="ECO:0000256" key="2">
    <source>
        <dbReference type="RuleBase" id="RU004508"/>
    </source>
</evidence>
<evidence type="ECO:0000256" key="1">
    <source>
        <dbReference type="ARBA" id="ARBA00037999"/>
    </source>
</evidence>
<comment type="caution">
    <text evidence="3">The sequence shown here is derived from an EMBL/GenBank/DDBJ whole genome shotgun (WGS) entry which is preliminary data.</text>
</comment>
<dbReference type="RefSeq" id="WP_345250679.1">
    <property type="nucleotide sequence ID" value="NZ_BAABFO010000014.1"/>
</dbReference>
<keyword evidence="2" id="KW-0663">Pyridoxal phosphate</keyword>
<proteinExistence type="inferred from homology"/>
<dbReference type="InterPro" id="IPR000653">
    <property type="entry name" value="DegT/StrS_aminotransferase"/>
</dbReference>
<dbReference type="Gene3D" id="3.40.640.10">
    <property type="entry name" value="Type I PLP-dependent aspartate aminotransferase-like (Major domain)"/>
    <property type="match status" value="1"/>
</dbReference>
<dbReference type="InterPro" id="IPR015421">
    <property type="entry name" value="PyrdxlP-dep_Trfase_major"/>
</dbReference>
<name>A0ABP8H912_9BURK</name>
<dbReference type="Pfam" id="PF01041">
    <property type="entry name" value="DegT_DnrJ_EryC1"/>
    <property type="match status" value="2"/>
</dbReference>
<organism evidence="3 4">
    <name type="scientific">Pigmentiphaga soli</name>
    <dbReference type="NCBI Taxonomy" id="1007095"/>
    <lineage>
        <taxon>Bacteria</taxon>
        <taxon>Pseudomonadati</taxon>
        <taxon>Pseudomonadota</taxon>
        <taxon>Betaproteobacteria</taxon>
        <taxon>Burkholderiales</taxon>
        <taxon>Alcaligenaceae</taxon>
        <taxon>Pigmentiphaga</taxon>
    </lineage>
</organism>
<dbReference type="PANTHER" id="PTHR30244:SF34">
    <property type="entry name" value="DTDP-4-AMINO-4,6-DIDEOXYGALACTOSE TRANSAMINASE"/>
    <property type="match status" value="1"/>
</dbReference>
<evidence type="ECO:0000313" key="3">
    <source>
        <dbReference type="EMBL" id="GAA4336098.1"/>
    </source>
</evidence>
<dbReference type="SUPFAM" id="SSF53383">
    <property type="entry name" value="PLP-dependent transferases"/>
    <property type="match status" value="1"/>
</dbReference>
<keyword evidence="4" id="KW-1185">Reference proteome</keyword>
<sequence>MAAADPAPSQPVHGTVPPTAGLPLRAGDLLPGNVRLDAALAHFLGVESTQIACSGTAAFVAALTALSRLSPERDTVIVPAYTCPLMALAVAHCGLRLALCDLRAGSPDLDPAHLQSLCDTRTLAVVPTHLAGRVADVASALRIARAAGAWVVEDAAQALGARVGGRSVGLQGDIGFFSLAVGKGLTIFEGGVLLARDPELREACAAALREQARPASWRRRLAGHAWDLRRSVELLGYWALYRPGPLGWAYLRPLRHALEQGDWVAAAGDDFGAYIPLHGVGRWRRGVGARALARLPDFLERTRARALRRIARLARIPGVRVLGDSPAAEGAAGTWPVLLVTMPTAHSRDALLREGWGAGDGLGLPFAHALADYAAYRHAVPRAAPGELPHARDLASRLLSISNSPWLDDARFHAVCEAVEACADRRGTAARSHA</sequence>
<protein>
    <recommendedName>
        <fullName evidence="5">Nucleotide sugar aminotransferase</fullName>
    </recommendedName>
</protein>
<dbReference type="EMBL" id="BAABFO010000014">
    <property type="protein sequence ID" value="GAA4336098.1"/>
    <property type="molecule type" value="Genomic_DNA"/>
</dbReference>
<dbReference type="InterPro" id="IPR015424">
    <property type="entry name" value="PyrdxlP-dep_Trfase"/>
</dbReference>
<gene>
    <name evidence="3" type="ORF">GCM10023144_30080</name>
</gene>
<accession>A0ABP8H912</accession>
<dbReference type="Proteomes" id="UP001501671">
    <property type="component" value="Unassembled WGS sequence"/>
</dbReference>
<dbReference type="Gene3D" id="3.90.1150.10">
    <property type="entry name" value="Aspartate Aminotransferase, domain 1"/>
    <property type="match status" value="1"/>
</dbReference>
<reference evidence="4" key="1">
    <citation type="journal article" date="2019" name="Int. J. Syst. Evol. Microbiol.">
        <title>The Global Catalogue of Microorganisms (GCM) 10K type strain sequencing project: providing services to taxonomists for standard genome sequencing and annotation.</title>
        <authorList>
            <consortium name="The Broad Institute Genomics Platform"/>
            <consortium name="The Broad Institute Genome Sequencing Center for Infectious Disease"/>
            <person name="Wu L."/>
            <person name="Ma J."/>
        </authorList>
    </citation>
    <scope>NUCLEOTIDE SEQUENCE [LARGE SCALE GENOMIC DNA]</scope>
    <source>
        <strain evidence="4">JCM 17666</strain>
    </source>
</reference>
<dbReference type="InterPro" id="IPR015422">
    <property type="entry name" value="PyrdxlP-dep_Trfase_small"/>
</dbReference>
<evidence type="ECO:0008006" key="5">
    <source>
        <dbReference type="Google" id="ProtNLM"/>
    </source>
</evidence>
<dbReference type="PANTHER" id="PTHR30244">
    <property type="entry name" value="TRANSAMINASE"/>
    <property type="match status" value="1"/>
</dbReference>
<evidence type="ECO:0000313" key="4">
    <source>
        <dbReference type="Proteomes" id="UP001501671"/>
    </source>
</evidence>
<dbReference type="PIRSF" id="PIRSF000390">
    <property type="entry name" value="PLP_StrS"/>
    <property type="match status" value="1"/>
</dbReference>
<comment type="similarity">
    <text evidence="1 2">Belongs to the DegT/DnrJ/EryC1 family.</text>
</comment>